<organism evidence="1 2">
    <name type="scientific">Pterulicium gracile</name>
    <dbReference type="NCBI Taxonomy" id="1884261"/>
    <lineage>
        <taxon>Eukaryota</taxon>
        <taxon>Fungi</taxon>
        <taxon>Dikarya</taxon>
        <taxon>Basidiomycota</taxon>
        <taxon>Agaricomycotina</taxon>
        <taxon>Agaricomycetes</taxon>
        <taxon>Agaricomycetidae</taxon>
        <taxon>Agaricales</taxon>
        <taxon>Pleurotineae</taxon>
        <taxon>Pterulaceae</taxon>
        <taxon>Pterulicium</taxon>
    </lineage>
</organism>
<dbReference type="SUPFAM" id="SSF52047">
    <property type="entry name" value="RNI-like"/>
    <property type="match status" value="1"/>
</dbReference>
<name>A0A5C3QEY6_9AGAR</name>
<evidence type="ECO:0008006" key="3">
    <source>
        <dbReference type="Google" id="ProtNLM"/>
    </source>
</evidence>
<dbReference type="Proteomes" id="UP000305067">
    <property type="component" value="Unassembled WGS sequence"/>
</dbReference>
<dbReference type="EMBL" id="ML178832">
    <property type="protein sequence ID" value="TFK99777.1"/>
    <property type="molecule type" value="Genomic_DNA"/>
</dbReference>
<proteinExistence type="predicted"/>
<gene>
    <name evidence="1" type="ORF">BDV98DRAFT_623655</name>
</gene>
<dbReference type="AlphaFoldDB" id="A0A5C3QEY6"/>
<protein>
    <recommendedName>
        <fullName evidence="3">F-box domain-containing protein</fullName>
    </recommendedName>
</protein>
<keyword evidence="2" id="KW-1185">Reference proteome</keyword>
<sequence>MKHIAETKAHIAQTMAHLRALERMRNNYRMTANLPPEVLGLILTEASRSQGPYVVVSWKRHIQLASICRRWWTVAPETQSFWAAIPISRSMHFEDMLASPKQLEPMWECFPRSPTHYLLSLRIRRRRLQEDDPDDFNDLISVPKHVLTSPEPQLQHLELISCQLPWDALARTTGDGETTLRNLITLQLHQVVPPPPAALLVDLLSSSHHLENVELSDCIPDGLDTFTTETHGQSLTQLDHLEELILEGGICQTIHLARCVNVPARSREFTLQRVRVESMNKLNFDIRVDEPEDYAPAA</sequence>
<evidence type="ECO:0000313" key="2">
    <source>
        <dbReference type="Proteomes" id="UP000305067"/>
    </source>
</evidence>
<reference evidence="1 2" key="1">
    <citation type="journal article" date="2019" name="Nat. Ecol. Evol.">
        <title>Megaphylogeny resolves global patterns of mushroom evolution.</title>
        <authorList>
            <person name="Varga T."/>
            <person name="Krizsan K."/>
            <person name="Foldi C."/>
            <person name="Dima B."/>
            <person name="Sanchez-Garcia M."/>
            <person name="Sanchez-Ramirez S."/>
            <person name="Szollosi G.J."/>
            <person name="Szarkandi J.G."/>
            <person name="Papp V."/>
            <person name="Albert L."/>
            <person name="Andreopoulos W."/>
            <person name="Angelini C."/>
            <person name="Antonin V."/>
            <person name="Barry K.W."/>
            <person name="Bougher N.L."/>
            <person name="Buchanan P."/>
            <person name="Buyck B."/>
            <person name="Bense V."/>
            <person name="Catcheside P."/>
            <person name="Chovatia M."/>
            <person name="Cooper J."/>
            <person name="Damon W."/>
            <person name="Desjardin D."/>
            <person name="Finy P."/>
            <person name="Geml J."/>
            <person name="Haridas S."/>
            <person name="Hughes K."/>
            <person name="Justo A."/>
            <person name="Karasinski D."/>
            <person name="Kautmanova I."/>
            <person name="Kiss B."/>
            <person name="Kocsube S."/>
            <person name="Kotiranta H."/>
            <person name="LaButti K.M."/>
            <person name="Lechner B.E."/>
            <person name="Liimatainen K."/>
            <person name="Lipzen A."/>
            <person name="Lukacs Z."/>
            <person name="Mihaltcheva S."/>
            <person name="Morgado L.N."/>
            <person name="Niskanen T."/>
            <person name="Noordeloos M.E."/>
            <person name="Ohm R.A."/>
            <person name="Ortiz-Santana B."/>
            <person name="Ovrebo C."/>
            <person name="Racz N."/>
            <person name="Riley R."/>
            <person name="Savchenko A."/>
            <person name="Shiryaev A."/>
            <person name="Soop K."/>
            <person name="Spirin V."/>
            <person name="Szebenyi C."/>
            <person name="Tomsovsky M."/>
            <person name="Tulloss R.E."/>
            <person name="Uehling J."/>
            <person name="Grigoriev I.V."/>
            <person name="Vagvolgyi C."/>
            <person name="Papp T."/>
            <person name="Martin F.M."/>
            <person name="Miettinen O."/>
            <person name="Hibbett D.S."/>
            <person name="Nagy L.G."/>
        </authorList>
    </citation>
    <scope>NUCLEOTIDE SEQUENCE [LARGE SCALE GENOMIC DNA]</scope>
    <source>
        <strain evidence="1 2">CBS 309.79</strain>
    </source>
</reference>
<evidence type="ECO:0000313" key="1">
    <source>
        <dbReference type="EMBL" id="TFK99777.1"/>
    </source>
</evidence>
<dbReference type="Gene3D" id="3.80.10.10">
    <property type="entry name" value="Ribonuclease Inhibitor"/>
    <property type="match status" value="1"/>
</dbReference>
<accession>A0A5C3QEY6</accession>
<dbReference type="InterPro" id="IPR032675">
    <property type="entry name" value="LRR_dom_sf"/>
</dbReference>